<dbReference type="PANTHER" id="PTHR38248:SF2">
    <property type="entry name" value="FUNK1 11"/>
    <property type="match status" value="1"/>
</dbReference>
<evidence type="ECO:0000259" key="1">
    <source>
        <dbReference type="Pfam" id="PF17667"/>
    </source>
</evidence>
<comment type="caution">
    <text evidence="2">The sequence shown here is derived from an EMBL/GenBank/DDBJ whole genome shotgun (WGS) entry which is preliminary data.</text>
</comment>
<gene>
    <name evidence="2" type="ORF">EW026_g334</name>
</gene>
<dbReference type="InterPro" id="IPR011009">
    <property type="entry name" value="Kinase-like_dom_sf"/>
</dbReference>
<dbReference type="Gene3D" id="1.10.510.10">
    <property type="entry name" value="Transferase(Phosphotransferase) domain 1"/>
    <property type="match status" value="1"/>
</dbReference>
<feature type="domain" description="Fungal-type protein kinase" evidence="1">
    <location>
        <begin position="140"/>
        <end position="487"/>
    </location>
</feature>
<dbReference type="Proteomes" id="UP000309038">
    <property type="component" value="Unassembled WGS sequence"/>
</dbReference>
<dbReference type="SUPFAM" id="SSF56112">
    <property type="entry name" value="Protein kinase-like (PK-like)"/>
    <property type="match status" value="1"/>
</dbReference>
<keyword evidence="3" id="KW-1185">Reference proteome</keyword>
<reference evidence="2 3" key="1">
    <citation type="submission" date="2019-02" db="EMBL/GenBank/DDBJ databases">
        <title>Genome sequencing of the rare red list fungi Phlebia centrifuga.</title>
        <authorList>
            <person name="Buettner E."/>
            <person name="Kellner H."/>
        </authorList>
    </citation>
    <scope>NUCLEOTIDE SEQUENCE [LARGE SCALE GENOMIC DNA]</scope>
    <source>
        <strain evidence="2 3">DSM 108282</strain>
    </source>
</reference>
<name>A0A4V3XBP1_9APHY</name>
<evidence type="ECO:0000313" key="3">
    <source>
        <dbReference type="Proteomes" id="UP000309038"/>
    </source>
</evidence>
<proteinExistence type="predicted"/>
<dbReference type="EMBL" id="SGPJ01000004">
    <property type="protein sequence ID" value="THH02613.1"/>
    <property type="molecule type" value="Genomic_DNA"/>
</dbReference>
<dbReference type="InterPro" id="IPR040976">
    <property type="entry name" value="Pkinase_fungal"/>
</dbReference>
<accession>A0A4V3XBP1</accession>
<dbReference type="PANTHER" id="PTHR38248">
    <property type="entry name" value="FUNK1 6"/>
    <property type="match status" value="1"/>
</dbReference>
<evidence type="ECO:0000313" key="2">
    <source>
        <dbReference type="EMBL" id="THH02613.1"/>
    </source>
</evidence>
<dbReference type="AlphaFoldDB" id="A0A4V3XBP1"/>
<sequence length="555" mass="61620">MATSSSPSLQSGSILKTPHGEATEVTIQFFLTHVLPLLPAGMDPASLISKNPRIPRAVGKLITGKGRLWGFPQDPSKLGKAERKTYEALTRSAEAIATTGAEEGLRQTVHLQHNKKGISRFDKRHEDTTFPDAYMLSCAGSDREVIWSHIAISGAYHKKNTIERAKENARKVTQSMFNCMYQDPRRRFTYGYTIEDTSMKLWFCDRSQLLVSTPYDFITDHFFLIHFFSSIMFADPHQLGWDPTMKVLADPGQSTQYEIIVRSESGEEKTYRTLDSLSDSSTEQLLGRGTRVWKAIRTQDGKDCGEPVALKDAWVDHDRGREGDVFTRLRQSSISAAHTVVLDKCFLTVQCHGDVFISDHQDCTWISPISQATPTVSHAPVVGPSGAIFADIPQDRRQVHYRVVFEEIGKPLSRETSLCTVFKILADAAVALLAMHKCGWVHRDVSVGNMLIFDDIAKIADLEYATNADYAGVLGQTGTDYFRAVEVDCSHYLFADVLRHRRAAKKSAGPPSPAALAAYLSGKLPPSAPRPPRRPLLPPNPSPIIPFMIWSLCGG</sequence>
<dbReference type="Pfam" id="PF17667">
    <property type="entry name" value="Pkinase_fungal"/>
    <property type="match status" value="1"/>
</dbReference>
<protein>
    <recommendedName>
        <fullName evidence="1">Fungal-type protein kinase domain-containing protein</fullName>
    </recommendedName>
</protein>
<organism evidence="2 3">
    <name type="scientific">Hermanssonia centrifuga</name>
    <dbReference type="NCBI Taxonomy" id="98765"/>
    <lineage>
        <taxon>Eukaryota</taxon>
        <taxon>Fungi</taxon>
        <taxon>Dikarya</taxon>
        <taxon>Basidiomycota</taxon>
        <taxon>Agaricomycotina</taxon>
        <taxon>Agaricomycetes</taxon>
        <taxon>Polyporales</taxon>
        <taxon>Meruliaceae</taxon>
        <taxon>Hermanssonia</taxon>
    </lineage>
</organism>